<sequence length="439" mass="48785">MFTALSLVLLRLTFVVTAVVAFLHQTGALRRYVLKFAEKELSKLMNGTLVTVSDAHADLYRGNVVVTDLIIHNKNRDQWEWDSPCLARVGRIEVSLNILSVIQIPFIGRVCGHTFFDIYTILVEDVQIFVEKRKNIFNFHMLDGSLDIPDHDLIMSEYKLSKQKKSDELDGIPEVSTSKTSSHESEEERGDVNAHDGESGSREDEANKLVEKLVGAVSTISKAANQGPEGLKSALRNQKDGLVKNLKQLHTENVGVNISNSKGWQSTKEHGVSLMREVTKVVEKNVNQIKDQVAILAKPPEKKEGWAGGTPDDIRVGSILFREVRIFQKDLLVPKNGEQVDGELQEMPEDGYGENSSGWSKPIVIFEMAITGAELSPPMSARDKDSGMPVVGISIDRLVDIIANRLVAEIAQTNSGRLFHTAFGDLFSFIHENQLQKNT</sequence>
<name>K0TNZ7_THAOC</name>
<dbReference type="EMBL" id="AGNL01004035">
    <property type="protein sequence ID" value="EJK74002.1"/>
    <property type="molecule type" value="Genomic_DNA"/>
</dbReference>
<organism evidence="3 4">
    <name type="scientific">Thalassiosira oceanica</name>
    <name type="common">Marine diatom</name>
    <dbReference type="NCBI Taxonomy" id="159749"/>
    <lineage>
        <taxon>Eukaryota</taxon>
        <taxon>Sar</taxon>
        <taxon>Stramenopiles</taxon>
        <taxon>Ochrophyta</taxon>
        <taxon>Bacillariophyta</taxon>
        <taxon>Coscinodiscophyceae</taxon>
        <taxon>Thalassiosirophycidae</taxon>
        <taxon>Thalassiosirales</taxon>
        <taxon>Thalassiosiraceae</taxon>
        <taxon>Thalassiosira</taxon>
    </lineage>
</organism>
<feature type="signal peptide" evidence="2">
    <location>
        <begin position="1"/>
        <end position="18"/>
    </location>
</feature>
<keyword evidence="4" id="KW-1185">Reference proteome</keyword>
<dbReference type="eggNOG" id="ENOG502SQFN">
    <property type="taxonomic scope" value="Eukaryota"/>
</dbReference>
<evidence type="ECO:0000313" key="3">
    <source>
        <dbReference type="EMBL" id="EJK74002.1"/>
    </source>
</evidence>
<accession>K0TNZ7</accession>
<proteinExistence type="predicted"/>
<keyword evidence="2" id="KW-0732">Signal</keyword>
<dbReference type="AlphaFoldDB" id="K0TNZ7"/>
<dbReference type="OrthoDB" id="44998at2759"/>
<evidence type="ECO:0000256" key="2">
    <source>
        <dbReference type="SAM" id="SignalP"/>
    </source>
</evidence>
<reference evidence="3 4" key="1">
    <citation type="journal article" date="2012" name="Genome Biol.">
        <title>Genome and low-iron response of an oceanic diatom adapted to chronic iron limitation.</title>
        <authorList>
            <person name="Lommer M."/>
            <person name="Specht M."/>
            <person name="Roy A.S."/>
            <person name="Kraemer L."/>
            <person name="Andreson R."/>
            <person name="Gutowska M.A."/>
            <person name="Wolf J."/>
            <person name="Bergner S.V."/>
            <person name="Schilhabel M.B."/>
            <person name="Klostermeier U.C."/>
            <person name="Beiko R.G."/>
            <person name="Rosenstiel P."/>
            <person name="Hippler M."/>
            <person name="Laroche J."/>
        </authorList>
    </citation>
    <scope>NUCLEOTIDE SEQUENCE [LARGE SCALE GENOMIC DNA]</scope>
    <source>
        <strain evidence="3 4">CCMP1005</strain>
    </source>
</reference>
<feature type="chain" id="PRO_5003838150" description="SMP-LTD domain-containing protein" evidence="2">
    <location>
        <begin position="19"/>
        <end position="439"/>
    </location>
</feature>
<feature type="region of interest" description="Disordered" evidence="1">
    <location>
        <begin position="165"/>
        <end position="205"/>
    </location>
</feature>
<dbReference type="OMA" id="IWELAIT"/>
<evidence type="ECO:0000313" key="4">
    <source>
        <dbReference type="Proteomes" id="UP000266841"/>
    </source>
</evidence>
<dbReference type="Proteomes" id="UP000266841">
    <property type="component" value="Unassembled WGS sequence"/>
</dbReference>
<feature type="compositionally biased region" description="Basic and acidic residues" evidence="1">
    <location>
        <begin position="181"/>
        <end position="205"/>
    </location>
</feature>
<comment type="caution">
    <text evidence="3">The sequence shown here is derived from an EMBL/GenBank/DDBJ whole genome shotgun (WGS) entry which is preliminary data.</text>
</comment>
<evidence type="ECO:0000256" key="1">
    <source>
        <dbReference type="SAM" id="MobiDB-lite"/>
    </source>
</evidence>
<protein>
    <recommendedName>
        <fullName evidence="5">SMP-LTD domain-containing protein</fullName>
    </recommendedName>
</protein>
<gene>
    <name evidence="3" type="ORF">THAOC_04347</name>
</gene>
<evidence type="ECO:0008006" key="5">
    <source>
        <dbReference type="Google" id="ProtNLM"/>
    </source>
</evidence>